<feature type="region of interest" description="Disordered" evidence="1">
    <location>
        <begin position="63"/>
        <end position="82"/>
    </location>
</feature>
<accession>A0A6G0Y104</accession>
<protein>
    <submittedName>
        <fullName evidence="3">MULE domain-containing protein</fullName>
    </submittedName>
</protein>
<reference evidence="3 4" key="1">
    <citation type="submission" date="2019-08" db="EMBL/GenBank/DDBJ databases">
        <title>Whole genome of Aphis craccivora.</title>
        <authorList>
            <person name="Voronova N.V."/>
            <person name="Shulinski R.S."/>
            <person name="Bandarenka Y.V."/>
            <person name="Zhorov D.G."/>
            <person name="Warner D."/>
        </authorList>
    </citation>
    <scope>NUCLEOTIDE SEQUENCE [LARGE SCALE GENOMIC DNA]</scope>
    <source>
        <strain evidence="3">180601</strain>
        <tissue evidence="3">Whole Body</tissue>
    </source>
</reference>
<evidence type="ECO:0000313" key="4">
    <source>
        <dbReference type="Proteomes" id="UP000478052"/>
    </source>
</evidence>
<evidence type="ECO:0000259" key="2">
    <source>
        <dbReference type="Pfam" id="PF10551"/>
    </source>
</evidence>
<comment type="caution">
    <text evidence="3">The sequence shown here is derived from an EMBL/GenBank/DDBJ whole genome shotgun (WGS) entry which is preliminary data.</text>
</comment>
<proteinExistence type="predicted"/>
<gene>
    <name evidence="3" type="ORF">FWK35_00028375</name>
</gene>
<organism evidence="3 4">
    <name type="scientific">Aphis craccivora</name>
    <name type="common">Cowpea aphid</name>
    <dbReference type="NCBI Taxonomy" id="307492"/>
    <lineage>
        <taxon>Eukaryota</taxon>
        <taxon>Metazoa</taxon>
        <taxon>Ecdysozoa</taxon>
        <taxon>Arthropoda</taxon>
        <taxon>Hexapoda</taxon>
        <taxon>Insecta</taxon>
        <taxon>Pterygota</taxon>
        <taxon>Neoptera</taxon>
        <taxon>Paraneoptera</taxon>
        <taxon>Hemiptera</taxon>
        <taxon>Sternorrhyncha</taxon>
        <taxon>Aphidomorpha</taxon>
        <taxon>Aphidoidea</taxon>
        <taxon>Aphididae</taxon>
        <taxon>Aphidini</taxon>
        <taxon>Aphis</taxon>
        <taxon>Aphis</taxon>
    </lineage>
</organism>
<dbReference type="PANTHER" id="PTHR47160">
    <property type="entry name" value="PUTATIVE-RELATED"/>
    <property type="match status" value="1"/>
</dbReference>
<dbReference type="EMBL" id="VUJU01006997">
    <property type="protein sequence ID" value="KAF0746992.1"/>
    <property type="molecule type" value="Genomic_DNA"/>
</dbReference>
<sequence>MVSHRRSEMALRDHDYVIPANHEVEVVLHDHNYARDMPFVEIGHQQVEEVDIPLEEYEEPMEVDEEPVGVDGEPVEVDGEPIEEDEEPPIADVVVNEVPQTYITLPGIRRNSTIYVDNLKYKYYKREFLVNTISLVCERQKNRSHPICFGTASVSRNIMDNRIFLLNPHNHQPSDIDLNVPYLREAISNRGLDRTNTTASVRTIYNNEIIQYMFTNYDPCGFRHAEAARNYTHLQAARRVAAMRSLERPTIPQDLHELAEILNNPRYSVYSQTVQVPPSRFFQQEVVINGRSVGIVFANRVTIELYRADLNTVTMVGIDETFKTVPSCPSDLKCLLTFQVVFNSVAFPMVYVLLGSMTEETYCGVLMVIRQILPLDYDRIRFVTDYEKALMNAVRQIFPTSRLVCCWFHYTQSVVRYCHRKLNNVLNLIRTHDAAARIFRMVLALPHLPATRNNPLCPNVCVLDGYNVIMEYTRQFPEIQVVMEQFLENYIRGFWIEQIGPERFSVFGEDHQTNNYLESFHSTLLKQMGAHPNIWDFLQRLVIIENQFFVEFGQRQRNLQIRDIRSRAERENTTRIIRENIQQLNRDHDILAFLRRTGHRNDGYVGRQIGPYP</sequence>
<evidence type="ECO:0000313" key="3">
    <source>
        <dbReference type="EMBL" id="KAF0746992.1"/>
    </source>
</evidence>
<dbReference type="Pfam" id="PF10551">
    <property type="entry name" value="MULE"/>
    <property type="match status" value="1"/>
</dbReference>
<keyword evidence="4" id="KW-1185">Reference proteome</keyword>
<evidence type="ECO:0000256" key="1">
    <source>
        <dbReference type="SAM" id="MobiDB-lite"/>
    </source>
</evidence>
<dbReference type="PANTHER" id="PTHR47160:SF10">
    <property type="entry name" value="MULE TRANSPOSASE DOMAIN-CONTAINING PROTEIN"/>
    <property type="match status" value="1"/>
</dbReference>
<feature type="domain" description="MULE transposase" evidence="2">
    <location>
        <begin position="316"/>
        <end position="412"/>
    </location>
</feature>
<dbReference type="AlphaFoldDB" id="A0A6G0Y104"/>
<dbReference type="InterPro" id="IPR018289">
    <property type="entry name" value="MULE_transposase_dom"/>
</dbReference>
<name>A0A6G0Y104_APHCR</name>
<dbReference type="OrthoDB" id="6618542at2759"/>
<dbReference type="Proteomes" id="UP000478052">
    <property type="component" value="Unassembled WGS sequence"/>
</dbReference>